<name>A0A8T3AEB1_DENNO</name>
<evidence type="ECO:0000313" key="2">
    <source>
        <dbReference type="Proteomes" id="UP000829196"/>
    </source>
</evidence>
<keyword evidence="2" id="KW-1185">Reference proteome</keyword>
<proteinExistence type="predicted"/>
<organism evidence="1 2">
    <name type="scientific">Dendrobium nobile</name>
    <name type="common">Orchid</name>
    <dbReference type="NCBI Taxonomy" id="94219"/>
    <lineage>
        <taxon>Eukaryota</taxon>
        <taxon>Viridiplantae</taxon>
        <taxon>Streptophyta</taxon>
        <taxon>Embryophyta</taxon>
        <taxon>Tracheophyta</taxon>
        <taxon>Spermatophyta</taxon>
        <taxon>Magnoliopsida</taxon>
        <taxon>Liliopsida</taxon>
        <taxon>Asparagales</taxon>
        <taxon>Orchidaceae</taxon>
        <taxon>Epidendroideae</taxon>
        <taxon>Malaxideae</taxon>
        <taxon>Dendrobiinae</taxon>
        <taxon>Dendrobium</taxon>
    </lineage>
</organism>
<dbReference type="AlphaFoldDB" id="A0A8T3AEB1"/>
<comment type="caution">
    <text evidence="1">The sequence shown here is derived from an EMBL/GenBank/DDBJ whole genome shotgun (WGS) entry which is preliminary data.</text>
</comment>
<accession>A0A8T3AEB1</accession>
<dbReference type="Proteomes" id="UP000829196">
    <property type="component" value="Unassembled WGS sequence"/>
</dbReference>
<evidence type="ECO:0000313" key="1">
    <source>
        <dbReference type="EMBL" id="KAI0494403.1"/>
    </source>
</evidence>
<gene>
    <name evidence="1" type="ORF">KFK09_024537</name>
</gene>
<dbReference type="EMBL" id="JAGYWB010000017">
    <property type="protein sequence ID" value="KAI0494403.1"/>
    <property type="molecule type" value="Genomic_DNA"/>
</dbReference>
<protein>
    <submittedName>
        <fullName evidence="1">Uncharacterized protein</fullName>
    </submittedName>
</protein>
<reference evidence="1" key="1">
    <citation type="journal article" date="2022" name="Front. Genet.">
        <title>Chromosome-Scale Assembly of the Dendrobium nobile Genome Provides Insights Into the Molecular Mechanism of the Biosynthesis of the Medicinal Active Ingredient of Dendrobium.</title>
        <authorList>
            <person name="Xu Q."/>
            <person name="Niu S.-C."/>
            <person name="Li K.-L."/>
            <person name="Zheng P.-J."/>
            <person name="Zhang X.-J."/>
            <person name="Jia Y."/>
            <person name="Liu Y."/>
            <person name="Niu Y.-X."/>
            <person name="Yu L.-H."/>
            <person name="Chen D.-F."/>
            <person name="Zhang G.-Q."/>
        </authorList>
    </citation>
    <scope>NUCLEOTIDE SEQUENCE</scope>
    <source>
        <tissue evidence="1">Leaf</tissue>
    </source>
</reference>
<sequence length="80" mass="9285">MHNMKLVYIKKFGAAPVIESHLRRFGHINYRTSYDPTRIVDVFDPMYVKKGRDRIHVVALFGSSNSARFPDQSNSARFPE</sequence>